<dbReference type="InterPro" id="IPR004360">
    <property type="entry name" value="Glyas_Fos-R_dOase_dom"/>
</dbReference>
<evidence type="ECO:0000259" key="1">
    <source>
        <dbReference type="PROSITE" id="PS51819"/>
    </source>
</evidence>
<dbReference type="eggNOG" id="COG0346">
    <property type="taxonomic scope" value="Bacteria"/>
</dbReference>
<dbReference type="PROSITE" id="PS51819">
    <property type="entry name" value="VOC"/>
    <property type="match status" value="2"/>
</dbReference>
<dbReference type="Pfam" id="PF00903">
    <property type="entry name" value="Glyoxalase"/>
    <property type="match status" value="2"/>
</dbReference>
<dbReference type="HOGENOM" id="CLU_057821_0_0_9"/>
<dbReference type="SUPFAM" id="SSF54593">
    <property type="entry name" value="Glyoxalase/Bleomycin resistance protein/Dihydroxybiphenyl dioxygenase"/>
    <property type="match status" value="2"/>
</dbReference>
<dbReference type="InterPro" id="IPR029068">
    <property type="entry name" value="Glyas_Bleomycin-R_OHBP_Dase"/>
</dbReference>
<keyword evidence="3" id="KW-1185">Reference proteome</keyword>
<dbReference type="PATRIC" id="fig|1158606.3.peg.918"/>
<protein>
    <recommendedName>
        <fullName evidence="1">VOC domain-containing protein</fullName>
    </recommendedName>
</protein>
<dbReference type="Gene3D" id="3.10.180.10">
    <property type="entry name" value="2,3-Dihydroxybiphenyl 1,2-Dioxygenase, domain 1"/>
    <property type="match status" value="2"/>
</dbReference>
<evidence type="ECO:0000313" key="2">
    <source>
        <dbReference type="EMBL" id="EOH88197.1"/>
    </source>
</evidence>
<dbReference type="InterPro" id="IPR052537">
    <property type="entry name" value="Extradiol_RC_dioxygenase"/>
</dbReference>
<comment type="caution">
    <text evidence="2">The sequence shown here is derived from an EMBL/GenBank/DDBJ whole genome shotgun (WGS) entry which is preliminary data.</text>
</comment>
<feature type="domain" description="VOC" evidence="1">
    <location>
        <begin position="3"/>
        <end position="133"/>
    </location>
</feature>
<organism evidence="2 3">
    <name type="scientific">Enterococcus asini ATCC 700915</name>
    <dbReference type="NCBI Taxonomy" id="1158606"/>
    <lineage>
        <taxon>Bacteria</taxon>
        <taxon>Bacillati</taxon>
        <taxon>Bacillota</taxon>
        <taxon>Bacilli</taxon>
        <taxon>Lactobacillales</taxon>
        <taxon>Enterococcaceae</taxon>
        <taxon>Enterococcus</taxon>
    </lineage>
</organism>
<dbReference type="PANTHER" id="PTHR36110:SF4">
    <property type="entry name" value="RING-CLEAVING DIOXYGENASE MHQA-RELATED"/>
    <property type="match status" value="1"/>
</dbReference>
<sequence length="298" mass="34657">MPAFHHISLLTKDRQENLHFYTELLGLRFVKNTVNQENHRMLHYYYGDYQGAPGSVVTFFILPHLGHRYDHENFIATIGLKIPKNSLPYWQGRLEDYHVAYEKNERTLYFKDQDQVAICLTETDFAPLEPSHQVKNTIPGDKQILGLQSTQLHVAEPEKTRDFFERFLGWQTLDQRIWLNTTDFLEILPTETSEASRMGRGSADHIAFAVTDEAELDRLYQKAQTQGWHIEKMISRGCFKSLYIREPGGNRLEFATLTPGFTIDEPLETLGESFALPPFLADQRGEIERNLYPEYRKA</sequence>
<dbReference type="AlphaFoldDB" id="R2PUF3"/>
<name>R2PUF3_9ENTE</name>
<dbReference type="InterPro" id="IPR037523">
    <property type="entry name" value="VOC_core"/>
</dbReference>
<dbReference type="RefSeq" id="WP_010753605.1">
    <property type="nucleotide sequence ID" value="NZ_ASVU01000002.1"/>
</dbReference>
<dbReference type="OrthoDB" id="9785698at2"/>
<accession>R2PUF3</accession>
<reference evidence="2 3" key="1">
    <citation type="submission" date="2013-02" db="EMBL/GenBank/DDBJ databases">
        <title>The Genome Sequence of Enterococcus asini ATCC_700915.</title>
        <authorList>
            <consortium name="The Broad Institute Genome Sequencing Platform"/>
            <consortium name="The Broad Institute Genome Sequencing Center for Infectious Disease"/>
            <person name="Earl A.M."/>
            <person name="Gilmore M.S."/>
            <person name="Lebreton F."/>
            <person name="Walker B."/>
            <person name="Young S.K."/>
            <person name="Zeng Q."/>
            <person name="Gargeya S."/>
            <person name="Fitzgerald M."/>
            <person name="Haas B."/>
            <person name="Abouelleil A."/>
            <person name="Alvarado L."/>
            <person name="Arachchi H.M."/>
            <person name="Berlin A.M."/>
            <person name="Chapman S.B."/>
            <person name="Dewar J."/>
            <person name="Goldberg J."/>
            <person name="Griggs A."/>
            <person name="Gujja S."/>
            <person name="Hansen M."/>
            <person name="Howarth C."/>
            <person name="Imamovic A."/>
            <person name="Larimer J."/>
            <person name="McCowan C."/>
            <person name="Murphy C."/>
            <person name="Neiman D."/>
            <person name="Pearson M."/>
            <person name="Priest M."/>
            <person name="Roberts A."/>
            <person name="Saif S."/>
            <person name="Shea T."/>
            <person name="Sisk P."/>
            <person name="Sykes S."/>
            <person name="Wortman J."/>
            <person name="Nusbaum C."/>
            <person name="Birren B."/>
        </authorList>
    </citation>
    <scope>NUCLEOTIDE SEQUENCE [LARGE SCALE GENOMIC DNA]</scope>
    <source>
        <strain evidence="2 3">ATCC 700915</strain>
    </source>
</reference>
<dbReference type="PANTHER" id="PTHR36110">
    <property type="entry name" value="RING-CLEAVING DIOXYGENASE MHQE-RELATED"/>
    <property type="match status" value="1"/>
</dbReference>
<dbReference type="EMBL" id="AJAP01000010">
    <property type="protein sequence ID" value="EOH88197.1"/>
    <property type="molecule type" value="Genomic_DNA"/>
</dbReference>
<dbReference type="Proteomes" id="UP000013777">
    <property type="component" value="Unassembled WGS sequence"/>
</dbReference>
<dbReference type="STRING" id="57732.RU94_GL001021"/>
<feature type="domain" description="VOC" evidence="1">
    <location>
        <begin position="146"/>
        <end position="257"/>
    </location>
</feature>
<proteinExistence type="predicted"/>
<evidence type="ECO:0000313" key="3">
    <source>
        <dbReference type="Proteomes" id="UP000013777"/>
    </source>
</evidence>
<gene>
    <name evidence="2" type="ORF">UAS_00958</name>
</gene>
<dbReference type="GeneID" id="78366000"/>